<evidence type="ECO:0000313" key="2">
    <source>
        <dbReference type="Proteomes" id="UP000035159"/>
    </source>
</evidence>
<sequence length="68" mass="7657">MIVESISPKCVILNEIVIKWRGNRTEHLGKFYSTRGSIVLPKTRLGSGISWKNSGSTTIFGLPRKRLK</sequence>
<gene>
    <name evidence="1" type="ORF">IX53_08340</name>
</gene>
<protein>
    <submittedName>
        <fullName evidence="1">Uncharacterized protein</fullName>
    </submittedName>
</protein>
<dbReference type="AlphaFoldDB" id="A0A0G2ZCI7"/>
<accession>A0A0G2ZCI7</accession>
<evidence type="ECO:0000313" key="1">
    <source>
        <dbReference type="EMBL" id="AKI97816.1"/>
    </source>
</evidence>
<dbReference type="EMBL" id="CP011232">
    <property type="protein sequence ID" value="AKI97816.1"/>
    <property type="molecule type" value="Genomic_DNA"/>
</dbReference>
<keyword evidence="2" id="KW-1185">Reference proteome</keyword>
<name>A0A0G2ZCI7_9BACT</name>
<dbReference type="KEGG" id="kpf:IX53_08340"/>
<organism evidence="1 2">
    <name type="scientific">Kosmotoga pacifica</name>
    <dbReference type="NCBI Taxonomy" id="1330330"/>
    <lineage>
        <taxon>Bacteria</taxon>
        <taxon>Thermotogati</taxon>
        <taxon>Thermotogota</taxon>
        <taxon>Thermotogae</taxon>
        <taxon>Kosmotogales</taxon>
        <taxon>Kosmotogaceae</taxon>
        <taxon>Kosmotoga</taxon>
    </lineage>
</organism>
<dbReference type="PATRIC" id="fig|1330330.3.peg.1692"/>
<reference evidence="1 2" key="1">
    <citation type="submission" date="2015-04" db="EMBL/GenBank/DDBJ databases">
        <title>Complete Genome Sequence of Kosmotoga pacifica SLHLJ1.</title>
        <authorList>
            <person name="Jiang L.J."/>
            <person name="Shao Z.Z."/>
            <person name="Jebbar M."/>
        </authorList>
    </citation>
    <scope>NUCLEOTIDE SEQUENCE [LARGE SCALE GENOMIC DNA]</scope>
    <source>
        <strain evidence="1 2">SLHLJ1</strain>
    </source>
</reference>
<dbReference type="Proteomes" id="UP000035159">
    <property type="component" value="Chromosome"/>
</dbReference>
<proteinExistence type="predicted"/>